<dbReference type="GeneID" id="25917094"/>
<dbReference type="eggNOG" id="KOG0182">
    <property type="taxonomic scope" value="Eukaryota"/>
</dbReference>
<dbReference type="InterPro" id="IPR029055">
    <property type="entry name" value="Ntn_hydrolases_N"/>
</dbReference>
<dbReference type="STRING" id="667725.A0A0L0F3X5"/>
<organism evidence="2 3">
    <name type="scientific">Sphaeroforma arctica JP610</name>
    <dbReference type="NCBI Taxonomy" id="667725"/>
    <lineage>
        <taxon>Eukaryota</taxon>
        <taxon>Ichthyosporea</taxon>
        <taxon>Ichthyophonida</taxon>
        <taxon>Sphaeroforma</taxon>
    </lineage>
</organism>
<dbReference type="InterPro" id="IPR001353">
    <property type="entry name" value="Proteasome_sua/b"/>
</dbReference>
<dbReference type="RefSeq" id="XP_014144780.1">
    <property type="nucleotide sequence ID" value="XM_014289305.1"/>
</dbReference>
<dbReference type="InterPro" id="IPR050115">
    <property type="entry name" value="Proteasome_alpha"/>
</dbReference>
<dbReference type="AlphaFoldDB" id="A0A0L0F3X5"/>
<reference evidence="2 3" key="1">
    <citation type="submission" date="2011-02" db="EMBL/GenBank/DDBJ databases">
        <title>The Genome Sequence of Sphaeroforma arctica JP610.</title>
        <authorList>
            <consortium name="The Broad Institute Genome Sequencing Platform"/>
            <person name="Russ C."/>
            <person name="Cuomo C."/>
            <person name="Young S.K."/>
            <person name="Zeng Q."/>
            <person name="Gargeya S."/>
            <person name="Alvarado L."/>
            <person name="Berlin A."/>
            <person name="Chapman S.B."/>
            <person name="Chen Z."/>
            <person name="Freedman E."/>
            <person name="Gellesch M."/>
            <person name="Goldberg J."/>
            <person name="Griggs A."/>
            <person name="Gujja S."/>
            <person name="Heilman E."/>
            <person name="Heiman D."/>
            <person name="Howarth C."/>
            <person name="Mehta T."/>
            <person name="Neiman D."/>
            <person name="Pearson M."/>
            <person name="Roberts A."/>
            <person name="Saif S."/>
            <person name="Shea T."/>
            <person name="Shenoy N."/>
            <person name="Sisk P."/>
            <person name="Stolte C."/>
            <person name="Sykes S."/>
            <person name="White J."/>
            <person name="Yandava C."/>
            <person name="Burger G."/>
            <person name="Gray M.W."/>
            <person name="Holland P.W.H."/>
            <person name="King N."/>
            <person name="Lang F.B.F."/>
            <person name="Roger A.J."/>
            <person name="Ruiz-Trillo I."/>
            <person name="Haas B."/>
            <person name="Nusbaum C."/>
            <person name="Birren B."/>
        </authorList>
    </citation>
    <scope>NUCLEOTIDE SEQUENCE [LARGE SCALE GENOMIC DNA]</scope>
    <source>
        <strain evidence="2 3">JP610</strain>
    </source>
</reference>
<evidence type="ECO:0000313" key="3">
    <source>
        <dbReference type="Proteomes" id="UP000054560"/>
    </source>
</evidence>
<dbReference type="Gene3D" id="3.60.20.10">
    <property type="entry name" value="Glutamine Phosphoribosylpyrophosphate, subunit 1, domain 1"/>
    <property type="match status" value="1"/>
</dbReference>
<dbReference type="Pfam" id="PF00227">
    <property type="entry name" value="Proteasome"/>
    <property type="match status" value="1"/>
</dbReference>
<evidence type="ECO:0000313" key="2">
    <source>
        <dbReference type="EMBL" id="KNC70878.1"/>
    </source>
</evidence>
<dbReference type="EMBL" id="KQ250043">
    <property type="protein sequence ID" value="KNC70878.1"/>
    <property type="molecule type" value="Genomic_DNA"/>
</dbReference>
<dbReference type="GO" id="GO:0005839">
    <property type="term" value="C:proteasome core complex"/>
    <property type="evidence" value="ECO:0007669"/>
    <property type="project" value="InterPro"/>
</dbReference>
<proteinExistence type="predicted"/>
<feature type="non-terminal residue" evidence="2">
    <location>
        <position position="1"/>
    </location>
</feature>
<dbReference type="GO" id="GO:0051603">
    <property type="term" value="P:proteolysis involved in protein catabolic process"/>
    <property type="evidence" value="ECO:0007669"/>
    <property type="project" value="InterPro"/>
</dbReference>
<protein>
    <recommendedName>
        <fullName evidence="4">Proteasome alpha-type subunits domain-containing protein</fullName>
    </recommendedName>
</protein>
<dbReference type="PANTHER" id="PTHR11599">
    <property type="entry name" value="PROTEASOME SUBUNIT ALPHA/BETA"/>
    <property type="match status" value="1"/>
</dbReference>
<name>A0A0L0F3X5_9EUKA</name>
<evidence type="ECO:0000256" key="1">
    <source>
        <dbReference type="ARBA" id="ARBA00022942"/>
    </source>
</evidence>
<keyword evidence="3" id="KW-1185">Reference proteome</keyword>
<dbReference type="OrthoDB" id="5835702at2759"/>
<evidence type="ECO:0008006" key="4">
    <source>
        <dbReference type="Google" id="ProtNLM"/>
    </source>
</evidence>
<dbReference type="SUPFAM" id="SSF56235">
    <property type="entry name" value="N-terminal nucleophile aminohydrolases (Ntn hydrolases)"/>
    <property type="match status" value="1"/>
</dbReference>
<keyword evidence="1" id="KW-0647">Proteasome</keyword>
<gene>
    <name evidence="2" type="ORF">SARC_16590</name>
</gene>
<sequence length="72" mass="7733">QVEYAFKAINSGQLTSIGIRGKDSCCVVTQKKIPDKLIDPASVTNMYSISKNVGCVMTGIAADSRAQVQRAR</sequence>
<accession>A0A0L0F3X5</accession>
<dbReference type="Proteomes" id="UP000054560">
    <property type="component" value="Unassembled WGS sequence"/>
</dbReference>